<gene>
    <name evidence="6" type="ORF">FR932_09600</name>
</gene>
<evidence type="ECO:0000313" key="7">
    <source>
        <dbReference type="Proteomes" id="UP000327424"/>
    </source>
</evidence>
<keyword evidence="7" id="KW-1185">Reference proteome</keyword>
<keyword evidence="3" id="KW-0808">Transferase</keyword>
<dbReference type="GO" id="GO:0016746">
    <property type="term" value="F:acyltransferase activity"/>
    <property type="evidence" value="ECO:0007669"/>
    <property type="project" value="UniProtKB-KW"/>
</dbReference>
<dbReference type="KEGG" id="mmaa:FR932_09600"/>
<keyword evidence="2" id="KW-1277">Toxin-antitoxin system</keyword>
<protein>
    <submittedName>
        <fullName evidence="6">DUF1778 domain-containing protein</fullName>
    </submittedName>
</protein>
<dbReference type="InterPro" id="IPR010985">
    <property type="entry name" value="Ribbon_hlx_hlx"/>
</dbReference>
<dbReference type="SUPFAM" id="SSF47598">
    <property type="entry name" value="Ribbon-helix-helix"/>
    <property type="match status" value="1"/>
</dbReference>
<dbReference type="Pfam" id="PF08681">
    <property type="entry name" value="TacA1"/>
    <property type="match status" value="1"/>
</dbReference>
<evidence type="ECO:0000256" key="2">
    <source>
        <dbReference type="ARBA" id="ARBA00022649"/>
    </source>
</evidence>
<sequence>MSDAFQITGMNPHFKEIKSVPTPYNKGFYGNCKLDIRLDEEIKAKAEKTSALLGLKSLTEYVVRLMDEDSTKVLSEHESITVEANIFDQFMAASVPLPNKKYPICSFYSIAPSSISRDTLPQAMAKKLPRYPIPVFILAQLAVHKEFHGSGLGKFSLIKALEYLWEINSHMRACAIIVDCLTEEAESFYAKYGFDVLCEINGRVRMFIPMKTVNQLFT</sequence>
<dbReference type="RefSeq" id="WP_019443209.1">
    <property type="nucleotide sequence ID" value="NZ_ALOE01000046.1"/>
</dbReference>
<reference evidence="6 7" key="1">
    <citation type="submission" date="2019-09" db="EMBL/GenBank/DDBJ databases">
        <title>Hybrid Assembly of the complete Genome of the Deep-Sea Bacterium Moritella marina from long Nanopore and Illumina reads.</title>
        <authorList>
            <person name="Magin S."/>
            <person name="Georgoulis A."/>
            <person name="Papadimitriou K."/>
            <person name="Iliakis G."/>
            <person name="Vorgias C.E."/>
        </authorList>
    </citation>
    <scope>NUCLEOTIDE SEQUENCE [LARGE SCALE GENOMIC DNA]</scope>
    <source>
        <strain evidence="6 7">MP-1</strain>
    </source>
</reference>
<evidence type="ECO:0000256" key="3">
    <source>
        <dbReference type="ARBA" id="ARBA00022679"/>
    </source>
</evidence>
<evidence type="ECO:0000313" key="6">
    <source>
        <dbReference type="EMBL" id="QFI38087.1"/>
    </source>
</evidence>
<dbReference type="GO" id="GO:0006355">
    <property type="term" value="P:regulation of DNA-templated transcription"/>
    <property type="evidence" value="ECO:0007669"/>
    <property type="project" value="InterPro"/>
</dbReference>
<dbReference type="OrthoDB" id="9799147at2"/>
<comment type="similarity">
    <text evidence="5">Belongs to the TacA antitoxin family.</text>
</comment>
<dbReference type="InterPro" id="IPR014795">
    <property type="entry name" value="TacA_1-like"/>
</dbReference>
<organism evidence="6 7">
    <name type="scientific">Moritella marina ATCC 15381</name>
    <dbReference type="NCBI Taxonomy" id="1202962"/>
    <lineage>
        <taxon>Bacteria</taxon>
        <taxon>Pseudomonadati</taxon>
        <taxon>Pseudomonadota</taxon>
        <taxon>Gammaproteobacteria</taxon>
        <taxon>Alteromonadales</taxon>
        <taxon>Moritellaceae</taxon>
        <taxon>Moritella</taxon>
    </lineage>
</organism>
<proteinExistence type="inferred from homology"/>
<dbReference type="SUPFAM" id="SSF55729">
    <property type="entry name" value="Acyl-CoA N-acyltransferases (Nat)"/>
    <property type="match status" value="1"/>
</dbReference>
<dbReference type="PANTHER" id="PTHR36449:SF1">
    <property type="entry name" value="ACETYLTRANSFERASE"/>
    <property type="match status" value="1"/>
</dbReference>
<dbReference type="InterPro" id="IPR016181">
    <property type="entry name" value="Acyl_CoA_acyltransferase"/>
</dbReference>
<accession>A0A5J6WJB0</accession>
<dbReference type="EMBL" id="CP044399">
    <property type="protein sequence ID" value="QFI38087.1"/>
    <property type="molecule type" value="Genomic_DNA"/>
</dbReference>
<dbReference type="Gene3D" id="3.40.630.30">
    <property type="match status" value="1"/>
</dbReference>
<comment type="similarity">
    <text evidence="1">Belongs to the acetyltransferase family. GNAT subfamily.</text>
</comment>
<keyword evidence="4" id="KW-0012">Acyltransferase</keyword>
<evidence type="ECO:0000256" key="4">
    <source>
        <dbReference type="ARBA" id="ARBA00023315"/>
    </source>
</evidence>
<dbReference type="AlphaFoldDB" id="A0A5J6WJB0"/>
<dbReference type="PANTHER" id="PTHR36449">
    <property type="entry name" value="ACETYLTRANSFERASE-RELATED"/>
    <property type="match status" value="1"/>
</dbReference>
<name>A0A5J6WJB0_MORMI</name>
<evidence type="ECO:0000256" key="1">
    <source>
        <dbReference type="ARBA" id="ARBA00009342"/>
    </source>
</evidence>
<dbReference type="Proteomes" id="UP000327424">
    <property type="component" value="Chromosome"/>
</dbReference>
<evidence type="ECO:0000256" key="5">
    <source>
        <dbReference type="ARBA" id="ARBA00049988"/>
    </source>
</evidence>